<reference evidence="4 5" key="1">
    <citation type="submission" date="2015-10" db="EMBL/GenBank/DDBJ databases">
        <authorList>
            <person name="Gilbert D.G."/>
        </authorList>
    </citation>
    <scope>NUCLEOTIDE SEQUENCE [LARGE SCALE GENOMIC DNA]</scope>
    <source>
        <strain evidence="4">COMA1</strain>
    </source>
</reference>
<dbReference type="SUPFAM" id="SSF52172">
    <property type="entry name" value="CheY-like"/>
    <property type="match status" value="1"/>
</dbReference>
<dbReference type="InterPro" id="IPR050595">
    <property type="entry name" value="Bact_response_regulator"/>
</dbReference>
<feature type="domain" description="Response regulatory" evidence="3">
    <location>
        <begin position="22"/>
        <end position="136"/>
    </location>
</feature>
<keyword evidence="4" id="KW-0969">Cilium</keyword>
<evidence type="ECO:0000313" key="4">
    <source>
        <dbReference type="EMBL" id="CUS37770.1"/>
    </source>
</evidence>
<evidence type="ECO:0000256" key="2">
    <source>
        <dbReference type="PROSITE-ProRule" id="PRU00169"/>
    </source>
</evidence>
<dbReference type="InterPro" id="IPR001789">
    <property type="entry name" value="Sig_transdc_resp-reg_receiver"/>
</dbReference>
<dbReference type="EMBL" id="CZQA01000010">
    <property type="protein sequence ID" value="CUS37770.1"/>
    <property type="molecule type" value="Genomic_DNA"/>
</dbReference>
<evidence type="ECO:0000313" key="5">
    <source>
        <dbReference type="Proteomes" id="UP000199032"/>
    </source>
</evidence>
<proteinExistence type="predicted"/>
<organism evidence="4 5">
    <name type="scientific">Candidatus Nitrospira nitrosa</name>
    <dbReference type="NCBI Taxonomy" id="1742972"/>
    <lineage>
        <taxon>Bacteria</taxon>
        <taxon>Pseudomonadati</taxon>
        <taxon>Nitrospirota</taxon>
        <taxon>Nitrospiria</taxon>
        <taxon>Nitrospirales</taxon>
        <taxon>Nitrospiraceae</taxon>
        <taxon>Nitrospira</taxon>
    </lineage>
</organism>
<dbReference type="Pfam" id="PF00072">
    <property type="entry name" value="Response_reg"/>
    <property type="match status" value="1"/>
</dbReference>
<dbReference type="OrthoDB" id="9782655at2"/>
<dbReference type="Gene3D" id="3.40.50.2300">
    <property type="match status" value="1"/>
</dbReference>
<dbReference type="AlphaFoldDB" id="A0A0S4LM11"/>
<dbReference type="RefSeq" id="WP_090750269.1">
    <property type="nucleotide sequence ID" value="NZ_CZQA01000010.1"/>
</dbReference>
<evidence type="ECO:0000256" key="1">
    <source>
        <dbReference type="ARBA" id="ARBA00022553"/>
    </source>
</evidence>
<sequence>MAAAAMSSMSSQGQGLSRVQGTVLVVDDEESIRNLFRELFRSERINVRVAGSRQEAVAMVKQMAPTLMIVDVLLPDGDGIAVLEEVQKLDNRIIGAVMTGAATIELAVRAMKAGAVEFFLKPFQTEVVSATVRRLLAVHQARGDNAVVKHAAVRSGAIRLQNTPFHTFDEGGMFREADGPGEYERGLAEGRQLVEDERRQVLAVLTNAARQFDLARGTVRQTMEADVVELAFQVASKILHESAESSREQIIVQAKAGINALRDAESVVIQAHPLDAGVLEAAKAELAGQRDISFAINVEAVPSLPRGSCLLHTSTRLVDASLETQLARLGHAVQHGVPHDS</sequence>
<accession>A0A0S4LM11</accession>
<dbReference type="PANTHER" id="PTHR44591">
    <property type="entry name" value="STRESS RESPONSE REGULATOR PROTEIN 1"/>
    <property type="match status" value="1"/>
</dbReference>
<dbReference type="SMART" id="SM00448">
    <property type="entry name" value="REC"/>
    <property type="match status" value="1"/>
</dbReference>
<dbReference type="PANTHER" id="PTHR44591:SF3">
    <property type="entry name" value="RESPONSE REGULATORY DOMAIN-CONTAINING PROTEIN"/>
    <property type="match status" value="1"/>
</dbReference>
<keyword evidence="5" id="KW-1185">Reference proteome</keyword>
<evidence type="ECO:0000259" key="3">
    <source>
        <dbReference type="PROSITE" id="PS50110"/>
    </source>
</evidence>
<dbReference type="STRING" id="1742972.COMA1_40251"/>
<keyword evidence="4" id="KW-0282">Flagellum</keyword>
<gene>
    <name evidence="4" type="ORF">COMA1_40251</name>
</gene>
<protein>
    <submittedName>
        <fullName evidence="4">Putative Flagellar biosynthesis protein FliH with response regulator receiver domain (Modular protein)</fullName>
    </submittedName>
</protein>
<feature type="modified residue" description="4-aspartylphosphate" evidence="2">
    <location>
        <position position="71"/>
    </location>
</feature>
<dbReference type="Proteomes" id="UP000199032">
    <property type="component" value="Unassembled WGS sequence"/>
</dbReference>
<keyword evidence="4" id="KW-0966">Cell projection</keyword>
<keyword evidence="1 2" id="KW-0597">Phosphoprotein</keyword>
<dbReference type="GO" id="GO:0000160">
    <property type="term" value="P:phosphorelay signal transduction system"/>
    <property type="evidence" value="ECO:0007669"/>
    <property type="project" value="InterPro"/>
</dbReference>
<dbReference type="PROSITE" id="PS50110">
    <property type="entry name" value="RESPONSE_REGULATORY"/>
    <property type="match status" value="1"/>
</dbReference>
<dbReference type="Pfam" id="PF02108">
    <property type="entry name" value="FliH"/>
    <property type="match status" value="1"/>
</dbReference>
<dbReference type="InterPro" id="IPR018035">
    <property type="entry name" value="Flagellar_FliH/T3SS_HrpE"/>
</dbReference>
<name>A0A0S4LM11_9BACT</name>
<dbReference type="InterPro" id="IPR011006">
    <property type="entry name" value="CheY-like_superfamily"/>
</dbReference>